<dbReference type="AlphaFoldDB" id="A0A6H1UFL1"/>
<dbReference type="InterPro" id="IPR050472">
    <property type="entry name" value="Anth_synth/Amidotransfase"/>
</dbReference>
<gene>
    <name evidence="3" type="ORF">HER31_13560</name>
</gene>
<accession>A0A6H1UFL1</accession>
<dbReference type="InterPro" id="IPR017926">
    <property type="entry name" value="GATASE"/>
</dbReference>
<dbReference type="FunFam" id="3.40.50.880:FF:000003">
    <property type="entry name" value="Anthranilate synthase component II"/>
    <property type="match status" value="1"/>
</dbReference>
<dbReference type="Gene3D" id="3.40.50.880">
    <property type="match status" value="1"/>
</dbReference>
<sequence>MLLMLDNYDSFTFNLVQYFQQLGQQVVVRRNDQTSIVEINALQPDYIVISPGPKDPNQAGLSLEVIAHFAGVVPILGVCLGHQAIAQHFGASVIRADAPMHGKTSDISHNNVGVFQHLAQPLRVTRYHSLIVDAATLPACLEITASHTSPAGQQQIMGLRHKTLPIEGVQFHPESILTEQGLELLNNFLNQQR</sequence>
<dbReference type="PRINTS" id="PR00096">
    <property type="entry name" value="GATASE"/>
</dbReference>
<dbReference type="CDD" id="cd01743">
    <property type="entry name" value="GATase1_Anthranilate_Synthase"/>
    <property type="match status" value="1"/>
</dbReference>
<dbReference type="PANTHER" id="PTHR43418:SF4">
    <property type="entry name" value="MULTIFUNCTIONAL TRYPTOPHAN BIOSYNTHESIS PROTEIN"/>
    <property type="match status" value="1"/>
</dbReference>
<dbReference type="RefSeq" id="WP_168661204.1">
    <property type="nucleotide sequence ID" value="NZ_CP051180.1"/>
</dbReference>
<dbReference type="GO" id="GO:0046820">
    <property type="term" value="F:4-amino-4-deoxychorismate synthase activity"/>
    <property type="evidence" value="ECO:0007669"/>
    <property type="project" value="TreeGrafter"/>
</dbReference>
<dbReference type="Proteomes" id="UP000501602">
    <property type="component" value="Chromosome"/>
</dbReference>
<keyword evidence="4" id="KW-1185">Reference proteome</keyword>
<evidence type="ECO:0000313" key="3">
    <source>
        <dbReference type="EMBL" id="QIZ77834.1"/>
    </source>
</evidence>
<dbReference type="GO" id="GO:0004049">
    <property type="term" value="F:anthranilate synthase activity"/>
    <property type="evidence" value="ECO:0007669"/>
    <property type="project" value="TreeGrafter"/>
</dbReference>
<reference evidence="3 4" key="1">
    <citation type="submission" date="2020-04" db="EMBL/GenBank/DDBJ databases">
        <title>Ferrimonas sp. S7 isolated from sea water.</title>
        <authorList>
            <person name="Bae S.S."/>
            <person name="Baek K."/>
        </authorList>
    </citation>
    <scope>NUCLEOTIDE SEQUENCE [LARGE SCALE GENOMIC DNA]</scope>
    <source>
        <strain evidence="3 4">S7</strain>
    </source>
</reference>
<feature type="domain" description="Glutamine amidotransferase" evidence="2">
    <location>
        <begin position="3"/>
        <end position="190"/>
    </location>
</feature>
<organism evidence="3 4">
    <name type="scientific">Ferrimonas lipolytica</name>
    <dbReference type="NCBI Taxonomy" id="2724191"/>
    <lineage>
        <taxon>Bacteria</taxon>
        <taxon>Pseudomonadati</taxon>
        <taxon>Pseudomonadota</taxon>
        <taxon>Gammaproteobacteria</taxon>
        <taxon>Alteromonadales</taxon>
        <taxon>Ferrimonadaceae</taxon>
        <taxon>Ferrimonas</taxon>
    </lineage>
</organism>
<dbReference type="PRINTS" id="PR00097">
    <property type="entry name" value="ANTSNTHASEII"/>
</dbReference>
<dbReference type="PANTHER" id="PTHR43418">
    <property type="entry name" value="MULTIFUNCTIONAL TRYPTOPHAN BIOSYNTHESIS PROTEIN-RELATED"/>
    <property type="match status" value="1"/>
</dbReference>
<dbReference type="SUPFAM" id="SSF52317">
    <property type="entry name" value="Class I glutamine amidotransferase-like"/>
    <property type="match status" value="1"/>
</dbReference>
<dbReference type="PROSITE" id="PS51273">
    <property type="entry name" value="GATASE_TYPE_1"/>
    <property type="match status" value="1"/>
</dbReference>
<proteinExistence type="predicted"/>
<protein>
    <submittedName>
        <fullName evidence="3">Aminodeoxychorismate/anthranilate synthase component II</fullName>
    </submittedName>
</protein>
<dbReference type="Pfam" id="PF00117">
    <property type="entry name" value="GATase"/>
    <property type="match status" value="1"/>
</dbReference>
<dbReference type="GO" id="GO:0000162">
    <property type="term" value="P:L-tryptophan biosynthetic process"/>
    <property type="evidence" value="ECO:0007669"/>
    <property type="project" value="TreeGrafter"/>
</dbReference>
<dbReference type="EMBL" id="CP051180">
    <property type="protein sequence ID" value="QIZ77834.1"/>
    <property type="molecule type" value="Genomic_DNA"/>
</dbReference>
<dbReference type="PRINTS" id="PR00099">
    <property type="entry name" value="CPSGATASE"/>
</dbReference>
<name>A0A6H1UFL1_9GAMM</name>
<dbReference type="KEGG" id="fes:HER31_13560"/>
<dbReference type="NCBIfam" id="TIGR00566">
    <property type="entry name" value="trpG_papA"/>
    <property type="match status" value="1"/>
</dbReference>
<evidence type="ECO:0000256" key="1">
    <source>
        <dbReference type="ARBA" id="ARBA00022962"/>
    </source>
</evidence>
<evidence type="ECO:0000313" key="4">
    <source>
        <dbReference type="Proteomes" id="UP000501602"/>
    </source>
</evidence>
<dbReference type="GO" id="GO:0046654">
    <property type="term" value="P:tetrahydrofolate biosynthetic process"/>
    <property type="evidence" value="ECO:0007669"/>
    <property type="project" value="TreeGrafter"/>
</dbReference>
<dbReference type="GO" id="GO:0005829">
    <property type="term" value="C:cytosol"/>
    <property type="evidence" value="ECO:0007669"/>
    <property type="project" value="TreeGrafter"/>
</dbReference>
<evidence type="ECO:0000259" key="2">
    <source>
        <dbReference type="Pfam" id="PF00117"/>
    </source>
</evidence>
<keyword evidence="1" id="KW-0315">Glutamine amidotransferase</keyword>
<dbReference type="InterPro" id="IPR029062">
    <property type="entry name" value="Class_I_gatase-like"/>
</dbReference>
<dbReference type="InterPro" id="IPR006221">
    <property type="entry name" value="TrpG/PapA_dom"/>
</dbReference>